<reference evidence="2" key="1">
    <citation type="journal article" date="2015" name="Nat. Genet.">
        <title>The pineapple genome and the evolution of CAM photosynthesis.</title>
        <authorList>
            <person name="Ming R."/>
            <person name="VanBuren R."/>
            <person name="Wai C.M."/>
            <person name="Tang H."/>
            <person name="Schatz M.C."/>
            <person name="Bowers J.E."/>
            <person name="Lyons E."/>
            <person name="Wang M.L."/>
            <person name="Chen J."/>
            <person name="Biggers E."/>
            <person name="Zhang J."/>
            <person name="Huang L."/>
            <person name="Zhang L."/>
            <person name="Miao W."/>
            <person name="Zhang J."/>
            <person name="Ye Z."/>
            <person name="Miao C."/>
            <person name="Lin Z."/>
            <person name="Wang H."/>
            <person name="Zhou H."/>
            <person name="Yim W.C."/>
            <person name="Priest H.D."/>
            <person name="Zheng C."/>
            <person name="Woodhouse M."/>
            <person name="Edger P.P."/>
            <person name="Guyot R."/>
            <person name="Guo H.B."/>
            <person name="Guo H."/>
            <person name="Zheng G."/>
            <person name="Singh R."/>
            <person name="Sharma A."/>
            <person name="Min X."/>
            <person name="Zheng Y."/>
            <person name="Lee H."/>
            <person name="Gurtowski J."/>
            <person name="Sedlazeck F.J."/>
            <person name="Harkess A."/>
            <person name="McKain M.R."/>
            <person name="Liao Z."/>
            <person name="Fang J."/>
            <person name="Liu J."/>
            <person name="Zhang X."/>
            <person name="Zhang Q."/>
            <person name="Hu W."/>
            <person name="Qin Y."/>
            <person name="Wang K."/>
            <person name="Chen L.Y."/>
            <person name="Shirley N."/>
            <person name="Lin Y.R."/>
            <person name="Liu L.Y."/>
            <person name="Hernandez A.G."/>
            <person name="Wright C.L."/>
            <person name="Bulone V."/>
            <person name="Tuskan G.A."/>
            <person name="Heath K."/>
            <person name="Zee F."/>
            <person name="Moore P.H."/>
            <person name="Sunkar R."/>
            <person name="Leebens-Mack J.H."/>
            <person name="Mockler T."/>
            <person name="Bennetzen J.L."/>
            <person name="Freeling M."/>
            <person name="Sankoff D."/>
            <person name="Paterson A.H."/>
            <person name="Zhu X."/>
            <person name="Yang X."/>
            <person name="Smith J.A."/>
            <person name="Cushman J.C."/>
            <person name="Paull R.E."/>
            <person name="Yu Q."/>
        </authorList>
    </citation>
    <scope>NUCLEOTIDE SEQUENCE [LARGE SCALE GENOMIC DNA]</scope>
    <source>
        <strain evidence="2">cv. F153</strain>
    </source>
</reference>
<dbReference type="InterPro" id="IPR052079">
    <property type="entry name" value="E3_ligase/Copine_domain"/>
</dbReference>
<proteinExistence type="predicted"/>
<dbReference type="PANTHER" id="PTHR45751:SF51">
    <property type="entry name" value="OS06G0608800 PROTEIN"/>
    <property type="match status" value="1"/>
</dbReference>
<evidence type="ECO:0000259" key="1">
    <source>
        <dbReference type="Pfam" id="PF07002"/>
    </source>
</evidence>
<dbReference type="GeneID" id="109710302"/>
<evidence type="ECO:0000313" key="2">
    <source>
        <dbReference type="Proteomes" id="UP000515123"/>
    </source>
</evidence>
<dbReference type="InterPro" id="IPR010734">
    <property type="entry name" value="Copine_C"/>
</dbReference>
<evidence type="ECO:0000313" key="3">
    <source>
        <dbReference type="RefSeq" id="XP_020088399.1"/>
    </source>
</evidence>
<feature type="domain" description="Copine C-terminal" evidence="1">
    <location>
        <begin position="42"/>
        <end position="120"/>
    </location>
</feature>
<reference evidence="3" key="2">
    <citation type="submission" date="2025-08" db="UniProtKB">
        <authorList>
            <consortium name="RefSeq"/>
        </authorList>
    </citation>
    <scope>IDENTIFICATION</scope>
    <source>
        <tissue evidence="3">Leaf</tissue>
    </source>
</reference>
<dbReference type="PANTHER" id="PTHR45751">
    <property type="entry name" value="COPINE FAMILY PROTEIN 1"/>
    <property type="match status" value="1"/>
</dbReference>
<accession>A0A6P5EXU8</accession>
<gene>
    <name evidence="3" type="primary">LOC109710302</name>
</gene>
<dbReference type="RefSeq" id="XP_020088399.1">
    <property type="nucleotide sequence ID" value="XM_020232810.1"/>
</dbReference>
<dbReference type="Proteomes" id="UP000515123">
    <property type="component" value="Linkage group 5"/>
</dbReference>
<dbReference type="AlphaFoldDB" id="A0A6P5EXU8"/>
<dbReference type="GO" id="GO:0005634">
    <property type="term" value="C:nucleus"/>
    <property type="evidence" value="ECO:0007669"/>
    <property type="project" value="TreeGrafter"/>
</dbReference>
<dbReference type="Pfam" id="PF07002">
    <property type="entry name" value="Copine"/>
    <property type="match status" value="1"/>
</dbReference>
<dbReference type="GO" id="GO:0016567">
    <property type="term" value="P:protein ubiquitination"/>
    <property type="evidence" value="ECO:0007669"/>
    <property type="project" value="TreeGrafter"/>
</dbReference>
<protein>
    <submittedName>
        <fullName evidence="3">E3 ubiquitin-protein ligase RGLG5-like</fullName>
    </submittedName>
</protein>
<organism evidence="2 3">
    <name type="scientific">Ananas comosus</name>
    <name type="common">Pineapple</name>
    <name type="synonym">Ananas ananas</name>
    <dbReference type="NCBI Taxonomy" id="4615"/>
    <lineage>
        <taxon>Eukaryota</taxon>
        <taxon>Viridiplantae</taxon>
        <taxon>Streptophyta</taxon>
        <taxon>Embryophyta</taxon>
        <taxon>Tracheophyta</taxon>
        <taxon>Spermatophyta</taxon>
        <taxon>Magnoliopsida</taxon>
        <taxon>Liliopsida</taxon>
        <taxon>Poales</taxon>
        <taxon>Bromeliaceae</taxon>
        <taxon>Bromelioideae</taxon>
        <taxon>Ananas</taxon>
    </lineage>
</organism>
<name>A0A6P5EXU8_ANACO</name>
<keyword evidence="2" id="KW-1185">Reference proteome</keyword>
<sequence length="173" mass="19220">MEKAYVCIYPSKVEPSCKGEGEVGLCLCNSVGLLTNVISLLILCCSDYLLSIVPVGVGDGPWETTMKQFDGNIYRVVHWVIFRDHVELIPESRKDAQFALAALMEIPSQYKPAMDLQLLGNEFLNEGECKKGLICLPPPIKWQGSGCLNSKNLHIQTAMNKEFKKNKKKKASA</sequence>
<dbReference type="OrthoDB" id="5855668at2759"/>
<dbReference type="GO" id="GO:0004842">
    <property type="term" value="F:ubiquitin-protein transferase activity"/>
    <property type="evidence" value="ECO:0007669"/>
    <property type="project" value="TreeGrafter"/>
</dbReference>